<evidence type="ECO:0000256" key="1">
    <source>
        <dbReference type="SAM" id="MobiDB-lite"/>
    </source>
</evidence>
<comment type="caution">
    <text evidence="2">The sequence shown here is derived from an EMBL/GenBank/DDBJ whole genome shotgun (WGS) entry which is preliminary data.</text>
</comment>
<keyword evidence="3" id="KW-1185">Reference proteome</keyword>
<dbReference type="PANTHER" id="PTHR33670:SF17">
    <property type="entry name" value="ANTHER-SPECIFIC PROLINE-RICH PROTEIN APG"/>
    <property type="match status" value="1"/>
</dbReference>
<reference evidence="2 3" key="1">
    <citation type="journal article" date="2021" name="BMC Genomics">
        <title>Datura genome reveals duplications of psychoactive alkaloid biosynthetic genes and high mutation rate following tissue culture.</title>
        <authorList>
            <person name="Rajewski A."/>
            <person name="Carter-House D."/>
            <person name="Stajich J."/>
            <person name="Litt A."/>
        </authorList>
    </citation>
    <scope>NUCLEOTIDE SEQUENCE [LARGE SCALE GENOMIC DNA]</scope>
    <source>
        <strain evidence="2">AR-01</strain>
    </source>
</reference>
<dbReference type="Proteomes" id="UP000823775">
    <property type="component" value="Unassembled WGS sequence"/>
</dbReference>
<feature type="region of interest" description="Disordered" evidence="1">
    <location>
        <begin position="20"/>
        <end position="73"/>
    </location>
</feature>
<gene>
    <name evidence="2" type="ORF">HAX54_050025</name>
</gene>
<proteinExistence type="predicted"/>
<dbReference type="EMBL" id="JACEIK010008670">
    <property type="protein sequence ID" value="MCE3051510.1"/>
    <property type="molecule type" value="Genomic_DNA"/>
</dbReference>
<dbReference type="Pfam" id="PF15365">
    <property type="entry name" value="PNRC"/>
    <property type="match status" value="1"/>
</dbReference>
<evidence type="ECO:0000313" key="2">
    <source>
        <dbReference type="EMBL" id="MCE3051510.1"/>
    </source>
</evidence>
<dbReference type="InterPro" id="IPR028322">
    <property type="entry name" value="PNRC-like_rgn"/>
</dbReference>
<protein>
    <submittedName>
        <fullName evidence="2">Uncharacterized protein</fullName>
    </submittedName>
</protein>
<organism evidence="2 3">
    <name type="scientific">Datura stramonium</name>
    <name type="common">Jimsonweed</name>
    <name type="synonym">Common thornapple</name>
    <dbReference type="NCBI Taxonomy" id="4076"/>
    <lineage>
        <taxon>Eukaryota</taxon>
        <taxon>Viridiplantae</taxon>
        <taxon>Streptophyta</taxon>
        <taxon>Embryophyta</taxon>
        <taxon>Tracheophyta</taxon>
        <taxon>Spermatophyta</taxon>
        <taxon>Magnoliopsida</taxon>
        <taxon>eudicotyledons</taxon>
        <taxon>Gunneridae</taxon>
        <taxon>Pentapetalae</taxon>
        <taxon>asterids</taxon>
        <taxon>lamiids</taxon>
        <taxon>Solanales</taxon>
        <taxon>Solanaceae</taxon>
        <taxon>Solanoideae</taxon>
        <taxon>Datureae</taxon>
        <taxon>Datura</taxon>
    </lineage>
</organism>
<dbReference type="PANTHER" id="PTHR33670">
    <property type="entry name" value="SPLICING FACTOR, PROLINE- AND GLUTAMINE-RICH-LIKE"/>
    <property type="match status" value="1"/>
</dbReference>
<name>A0ABS8WL06_DATST</name>
<feature type="compositionally biased region" description="Polar residues" evidence="1">
    <location>
        <begin position="59"/>
        <end position="72"/>
    </location>
</feature>
<accession>A0ABS8WL06</accession>
<sequence>MAGVAVLQPQDVLKQQRVSYRHSYAQPMRSRRNSCSNPLPNPNPNPKNNRRKRSPQKNGSSGSANFSTSPPTKNLHLVMGEVKILKRGEVLTDKVSLNLVKENKLVSGGVVEDLVLSTTDRLGPEPDMVPTQIRIADFYAGSAFVSSPPPSSLPVPAFFKKKTEGNHDATSDLRRLLRLDLS</sequence>
<evidence type="ECO:0000313" key="3">
    <source>
        <dbReference type="Proteomes" id="UP000823775"/>
    </source>
</evidence>